<dbReference type="RefSeq" id="WP_141442834.1">
    <property type="nucleotide sequence ID" value="NZ_CP038231.1"/>
</dbReference>
<dbReference type="KEGG" id="swf:E3E12_02000"/>
<reference evidence="1 2" key="1">
    <citation type="submission" date="2019-03" db="EMBL/GenBank/DDBJ databases">
        <title>The complete genome sequence of Swingsia_sp. F3b2 LMG30590(T).</title>
        <authorList>
            <person name="Chua K.-O."/>
            <person name="Chan K.-G."/>
            <person name="See-Too W.-S."/>
        </authorList>
    </citation>
    <scope>NUCLEOTIDE SEQUENCE [LARGE SCALE GENOMIC DNA]</scope>
    <source>
        <strain evidence="1 2">F3b2</strain>
    </source>
</reference>
<evidence type="ECO:0000313" key="1">
    <source>
        <dbReference type="EMBL" id="QDH13172.1"/>
    </source>
</evidence>
<accession>A0A4Y6U782</accession>
<name>A0A4Y6U782_9PROT</name>
<dbReference type="OrthoDB" id="7276512at2"/>
<gene>
    <name evidence="1" type="ORF">E3E12_02000</name>
</gene>
<dbReference type="EMBL" id="CP038231">
    <property type="protein sequence ID" value="QDH13172.1"/>
    <property type="molecule type" value="Genomic_DNA"/>
</dbReference>
<organism evidence="1 2">
    <name type="scientific">Formicincola oecophyllae</name>
    <dbReference type="NCBI Taxonomy" id="2558361"/>
    <lineage>
        <taxon>Bacteria</taxon>
        <taxon>Pseudomonadati</taxon>
        <taxon>Pseudomonadota</taxon>
        <taxon>Alphaproteobacteria</taxon>
        <taxon>Acetobacterales</taxon>
        <taxon>Acetobacteraceae</taxon>
        <taxon>Formicincola</taxon>
    </lineage>
</organism>
<keyword evidence="2" id="KW-1185">Reference proteome</keyword>
<dbReference type="AlphaFoldDB" id="A0A4Y6U782"/>
<dbReference type="Proteomes" id="UP000318709">
    <property type="component" value="Chromosome"/>
</dbReference>
<proteinExistence type="predicted"/>
<evidence type="ECO:0000313" key="2">
    <source>
        <dbReference type="Proteomes" id="UP000318709"/>
    </source>
</evidence>
<protein>
    <submittedName>
        <fullName evidence="1">Uncharacterized protein</fullName>
    </submittedName>
</protein>
<sequence>MTTFIPAPAAFRIRQLLQKGAMPIMVAPALLGAVWAVMPYSAQAEAFNEAYTVSTTIVPTPVVAGSQPQPTVIKVDVGPDFKNRHKTVSVSVGNGPYKVSAYTLKLRLVMGPDDSSEDGTVEYQLSADINHTTGTGFNTIHTRANGDVRLDHGYGEAPLPLNKYFSGKVVVRMDDEEGF</sequence>